<gene>
    <name evidence="4" type="ORF">GCM10023195_28390</name>
</gene>
<accession>A0ABP8TKH9</accession>
<dbReference type="PROSITE" id="PS51318">
    <property type="entry name" value="TAT"/>
    <property type="match status" value="1"/>
</dbReference>
<dbReference type="Pfam" id="PF02839">
    <property type="entry name" value="CBM_5_12"/>
    <property type="match status" value="1"/>
</dbReference>
<evidence type="ECO:0000313" key="5">
    <source>
        <dbReference type="Proteomes" id="UP001500212"/>
    </source>
</evidence>
<dbReference type="InterPro" id="IPR017853">
    <property type="entry name" value="GH"/>
</dbReference>
<dbReference type="InterPro" id="IPR036573">
    <property type="entry name" value="CBM_sf_5/12"/>
</dbReference>
<reference evidence="5" key="1">
    <citation type="journal article" date="2019" name="Int. J. Syst. Evol. Microbiol.">
        <title>The Global Catalogue of Microorganisms (GCM) 10K type strain sequencing project: providing services to taxonomists for standard genome sequencing and annotation.</title>
        <authorList>
            <consortium name="The Broad Institute Genomics Platform"/>
            <consortium name="The Broad Institute Genome Sequencing Center for Infectious Disease"/>
            <person name="Wu L."/>
            <person name="Ma J."/>
        </authorList>
    </citation>
    <scope>NUCLEOTIDE SEQUENCE [LARGE SCALE GENOMIC DNA]</scope>
    <source>
        <strain evidence="5">JCM 17938</strain>
    </source>
</reference>
<evidence type="ECO:0000256" key="2">
    <source>
        <dbReference type="SAM" id="SignalP"/>
    </source>
</evidence>
<keyword evidence="5" id="KW-1185">Reference proteome</keyword>
<keyword evidence="1" id="KW-0378">Hydrolase</keyword>
<dbReference type="InterPro" id="IPR052750">
    <property type="entry name" value="GH18_Chitinase"/>
</dbReference>
<feature type="domain" description="Chitin-binding type-3" evidence="3">
    <location>
        <begin position="364"/>
        <end position="406"/>
    </location>
</feature>
<evidence type="ECO:0000259" key="3">
    <source>
        <dbReference type="SMART" id="SM00495"/>
    </source>
</evidence>
<dbReference type="InterPro" id="IPR003610">
    <property type="entry name" value="CBM5/12"/>
</dbReference>
<dbReference type="PANTHER" id="PTHR42976:SF1">
    <property type="entry name" value="GH18 DOMAIN-CONTAINING PROTEIN-RELATED"/>
    <property type="match status" value="1"/>
</dbReference>
<proteinExistence type="predicted"/>
<dbReference type="CDD" id="cd12215">
    <property type="entry name" value="ChiC_BD"/>
    <property type="match status" value="1"/>
</dbReference>
<feature type="signal peptide" evidence="2">
    <location>
        <begin position="1"/>
        <end position="32"/>
    </location>
</feature>
<dbReference type="SUPFAM" id="SSF51445">
    <property type="entry name" value="(Trans)glycosidases"/>
    <property type="match status" value="1"/>
</dbReference>
<organism evidence="4 5">
    <name type="scientific">Actinoallomurus liliacearum</name>
    <dbReference type="NCBI Taxonomy" id="1080073"/>
    <lineage>
        <taxon>Bacteria</taxon>
        <taxon>Bacillati</taxon>
        <taxon>Actinomycetota</taxon>
        <taxon>Actinomycetes</taxon>
        <taxon>Streptosporangiales</taxon>
        <taxon>Thermomonosporaceae</taxon>
        <taxon>Actinoallomurus</taxon>
    </lineage>
</organism>
<dbReference type="InterPro" id="IPR006311">
    <property type="entry name" value="TAT_signal"/>
</dbReference>
<dbReference type="Gene3D" id="3.20.20.80">
    <property type="entry name" value="Glycosidases"/>
    <property type="match status" value="1"/>
</dbReference>
<dbReference type="Proteomes" id="UP001500212">
    <property type="component" value="Unassembled WGS sequence"/>
</dbReference>
<evidence type="ECO:0000256" key="1">
    <source>
        <dbReference type="ARBA" id="ARBA00022801"/>
    </source>
</evidence>
<feature type="chain" id="PRO_5046493827" evidence="2">
    <location>
        <begin position="33"/>
        <end position="410"/>
    </location>
</feature>
<name>A0ABP8TKH9_9ACTN</name>
<evidence type="ECO:0000313" key="4">
    <source>
        <dbReference type="EMBL" id="GAA4607469.1"/>
    </source>
</evidence>
<sequence>MRWKTTMPGRRRGLVAAIAAVAAALGTATAVAGVGTAATTPAALGGNWYGAAPYVMPFDNDPPDLGPVMSATGQKTFQLAFILAPSGGGCRPTWDGTQDVSSDTQAASVIAGIRAAGGDVTVSAGGYNGTKLGQACGDPSSTAAAYQQVISKYALKAIDLDLEEPEYENSAAIHNEIGAAKILQQNNPGLYVSITTAGTTGGEGTGWFGKQLLAEAKSQGFTPANYAIMPFDGGFGGSAAQISALEGFHTTLMSTFGWDATTAYAHEGVSMMNGRSDSGEIFTQSDFQSVLDYVTSHKLSRYTFWSVNRDRQCSPPDNNGRTSGTCSSVAQAAWDFTRYTAKFGASPTVPIPTPTPPAPGSCSAPAWSASAVYTGGNLVTYASHTWQARWWTQGETPGKADVWADQGPCG</sequence>
<dbReference type="EMBL" id="BAABHJ010000006">
    <property type="protein sequence ID" value="GAA4607469.1"/>
    <property type="molecule type" value="Genomic_DNA"/>
</dbReference>
<protein>
    <submittedName>
        <fullName evidence="4">Chitinase</fullName>
    </submittedName>
</protein>
<dbReference type="Gene3D" id="2.10.10.20">
    <property type="entry name" value="Carbohydrate-binding module superfamily 5/12"/>
    <property type="match status" value="1"/>
</dbReference>
<keyword evidence="2" id="KW-0732">Signal</keyword>
<dbReference type="SUPFAM" id="SSF51055">
    <property type="entry name" value="Carbohydrate binding domain"/>
    <property type="match status" value="1"/>
</dbReference>
<dbReference type="PANTHER" id="PTHR42976">
    <property type="entry name" value="BIFUNCTIONAL CHITINASE/LYSOZYME-RELATED"/>
    <property type="match status" value="1"/>
</dbReference>
<comment type="caution">
    <text evidence="4">The sequence shown here is derived from an EMBL/GenBank/DDBJ whole genome shotgun (WGS) entry which is preliminary data.</text>
</comment>
<dbReference type="SMART" id="SM00495">
    <property type="entry name" value="ChtBD3"/>
    <property type="match status" value="1"/>
</dbReference>
<dbReference type="RefSeq" id="WP_345353751.1">
    <property type="nucleotide sequence ID" value="NZ_BAABHJ010000006.1"/>
</dbReference>